<dbReference type="InterPro" id="IPR010985">
    <property type="entry name" value="Ribbon_hlx_hlx"/>
</dbReference>
<organism evidence="2 3">
    <name type="scientific">Synechococcus sp. (strain ATCC 27144 / PCC 6301 / SAUG 1402/1)</name>
    <name type="common">Anacystis nidulans</name>
    <dbReference type="NCBI Taxonomy" id="269084"/>
    <lineage>
        <taxon>Bacteria</taxon>
        <taxon>Bacillati</taxon>
        <taxon>Cyanobacteriota</taxon>
        <taxon>Cyanophyceae</taxon>
        <taxon>Synechococcales</taxon>
        <taxon>Synechococcaceae</taxon>
        <taxon>Synechococcus</taxon>
    </lineage>
</organism>
<dbReference type="Pfam" id="PF22513">
    <property type="entry name" value="FitA-like_RHH"/>
    <property type="match status" value="1"/>
</dbReference>
<dbReference type="InterPro" id="IPR013321">
    <property type="entry name" value="Arc_rbn_hlx_hlx"/>
</dbReference>
<sequence>MMASLTVRNLKESVKASLRLRAARNQRSLEEEVRIILEQAVEPEASEFGLGSRIHQRFLGLDADQMVLPDRPVVTPESCFAEDC</sequence>
<proteinExistence type="predicted"/>
<reference evidence="2 3" key="1">
    <citation type="journal article" date="2007" name="Photosyn. Res.">
        <title>Complete nucleotide sequence of the freshwater unicellular cyanobacterium Synechococcus elongatus PCC 6301 chromosome: gene content and organization.</title>
        <authorList>
            <person name="Sugita C."/>
            <person name="Ogata K."/>
            <person name="Shikata M."/>
            <person name="Jikuya H."/>
            <person name="Takano J."/>
            <person name="Furumichi M."/>
            <person name="Kanehisa M."/>
            <person name="Omata T."/>
            <person name="Sugiura M."/>
            <person name="Sugita M."/>
        </authorList>
    </citation>
    <scope>NUCLEOTIDE SEQUENCE [LARGE SCALE GENOMIC DNA]</scope>
    <source>
        <strain evidence="3">ATCC 27144 / PCC 6301 / SAUG 1402/1</strain>
    </source>
</reference>
<dbReference type="eggNOG" id="COG4691">
    <property type="taxonomic scope" value="Bacteria"/>
</dbReference>
<gene>
    <name evidence="2" type="ordered locus">syc0003_d</name>
</gene>
<feature type="domain" description="Antitoxin FitA-like ribbon-helix-helix" evidence="1">
    <location>
        <begin position="3"/>
        <end position="41"/>
    </location>
</feature>
<name>A0A0H3JYZ1_SYNP6</name>
<accession>A0A0H3JYZ1</accession>
<dbReference type="InterPro" id="IPR053853">
    <property type="entry name" value="FitA-like_RHH"/>
</dbReference>
<dbReference type="Gene3D" id="1.10.1220.10">
    <property type="entry name" value="Met repressor-like"/>
    <property type="match status" value="1"/>
</dbReference>
<dbReference type="AlphaFoldDB" id="A0A0H3JYZ1"/>
<dbReference type="EMBL" id="AP008231">
    <property type="protein sequence ID" value="BAD78193.1"/>
    <property type="molecule type" value="Genomic_DNA"/>
</dbReference>
<protein>
    <submittedName>
        <fullName evidence="2">Panthotenate metabolism flavoprotein</fullName>
    </submittedName>
</protein>
<evidence type="ECO:0000259" key="1">
    <source>
        <dbReference type="Pfam" id="PF22513"/>
    </source>
</evidence>
<dbReference type="GO" id="GO:0006355">
    <property type="term" value="P:regulation of DNA-templated transcription"/>
    <property type="evidence" value="ECO:0007669"/>
    <property type="project" value="InterPro"/>
</dbReference>
<evidence type="ECO:0000313" key="2">
    <source>
        <dbReference type="EMBL" id="BAD78193.1"/>
    </source>
</evidence>
<dbReference type="SUPFAM" id="SSF47598">
    <property type="entry name" value="Ribbon-helix-helix"/>
    <property type="match status" value="1"/>
</dbReference>
<evidence type="ECO:0000313" key="3">
    <source>
        <dbReference type="Proteomes" id="UP000001175"/>
    </source>
</evidence>
<dbReference type="Proteomes" id="UP000001175">
    <property type="component" value="Chromosome"/>
</dbReference>
<dbReference type="KEGG" id="syc:syc0003_d"/>